<dbReference type="AlphaFoldDB" id="A0A6V7UTH0"/>
<organism evidence="1 2">
    <name type="scientific">Meloidogyne enterolobii</name>
    <name type="common">Root-knot nematode worm</name>
    <name type="synonym">Meloidogyne mayaguensis</name>
    <dbReference type="NCBI Taxonomy" id="390850"/>
    <lineage>
        <taxon>Eukaryota</taxon>
        <taxon>Metazoa</taxon>
        <taxon>Ecdysozoa</taxon>
        <taxon>Nematoda</taxon>
        <taxon>Chromadorea</taxon>
        <taxon>Rhabditida</taxon>
        <taxon>Tylenchina</taxon>
        <taxon>Tylenchomorpha</taxon>
        <taxon>Tylenchoidea</taxon>
        <taxon>Meloidogynidae</taxon>
        <taxon>Meloidogyninae</taxon>
        <taxon>Meloidogyne</taxon>
    </lineage>
</organism>
<comment type="caution">
    <text evidence="1">The sequence shown here is derived from an EMBL/GenBank/DDBJ whole genome shotgun (WGS) entry which is preliminary data.</text>
</comment>
<evidence type="ECO:0000313" key="1">
    <source>
        <dbReference type="EMBL" id="CAD2165158.1"/>
    </source>
</evidence>
<sequence>MRSQIQKGLFIHLTQVDLLNCIRPEKKKRKGLLNLNIRTLSPFNMLGMLHIAEKTSHRGIDVAETGQHHKMSRGKVLWNAHARKVDMDVEIDLVNFLLW</sequence>
<accession>A0A6V7UTH0</accession>
<name>A0A6V7UTH0_MELEN</name>
<gene>
    <name evidence="1" type="ORF">MENT_LOCUS17001</name>
</gene>
<proteinExistence type="predicted"/>
<dbReference type="EMBL" id="CAJEWN010000108">
    <property type="protein sequence ID" value="CAD2165158.1"/>
    <property type="molecule type" value="Genomic_DNA"/>
</dbReference>
<evidence type="ECO:0000313" key="2">
    <source>
        <dbReference type="Proteomes" id="UP000580250"/>
    </source>
</evidence>
<protein>
    <submittedName>
        <fullName evidence="1">Uncharacterized protein</fullName>
    </submittedName>
</protein>
<dbReference type="Proteomes" id="UP000580250">
    <property type="component" value="Unassembled WGS sequence"/>
</dbReference>
<reference evidence="1 2" key="1">
    <citation type="submission" date="2020-08" db="EMBL/GenBank/DDBJ databases">
        <authorList>
            <person name="Koutsovoulos G."/>
            <person name="Danchin GJ E."/>
        </authorList>
    </citation>
    <scope>NUCLEOTIDE SEQUENCE [LARGE SCALE GENOMIC DNA]</scope>
</reference>